<dbReference type="Proteomes" id="UP000799753">
    <property type="component" value="Unassembled WGS sequence"/>
</dbReference>
<gene>
    <name evidence="2" type="ORF">P280DRAFT_548202</name>
</gene>
<dbReference type="OrthoDB" id="4161595at2759"/>
<name>A0A6A6S4Y6_9PLEO</name>
<dbReference type="AlphaFoldDB" id="A0A6A6S4Y6"/>
<feature type="compositionally biased region" description="Polar residues" evidence="1">
    <location>
        <begin position="1"/>
        <end position="16"/>
    </location>
</feature>
<organism evidence="2 3">
    <name type="scientific">Massarina eburnea CBS 473.64</name>
    <dbReference type="NCBI Taxonomy" id="1395130"/>
    <lineage>
        <taxon>Eukaryota</taxon>
        <taxon>Fungi</taxon>
        <taxon>Dikarya</taxon>
        <taxon>Ascomycota</taxon>
        <taxon>Pezizomycotina</taxon>
        <taxon>Dothideomycetes</taxon>
        <taxon>Pleosporomycetidae</taxon>
        <taxon>Pleosporales</taxon>
        <taxon>Massarineae</taxon>
        <taxon>Massarinaceae</taxon>
        <taxon>Massarina</taxon>
    </lineage>
</organism>
<sequence length="331" mass="36645">MSEQQILPISPSQDGASMNPDDIRAAMSVTNLLTPPAQADSPPAIAADEISQAVAGDSSSSPTAKNSFPIGYPTPEQDVDMNGNASPVREFECLNDPQNPCGTDQYTMELSRKGISHHFGRNKASTRLIDFWPLRCRKHYQRSTYTLDAWELRKVALINEQFDEMERHFPGIQYTVTFKKAEENRLNTFSRKLAQGYSVAAAEAEVAHNPKARSFEAPIKILRELEAGLGPNKSIEDVKETLEVIKDMVKHKESQKVPIIEFVPQLNKQRHPIEVVKKAPRSASKTSAPKKKAPKKKAVSRVSEKGSIRKTSSKAPAKSKLKAEVEAEAKA</sequence>
<feature type="region of interest" description="Disordered" evidence="1">
    <location>
        <begin position="1"/>
        <end position="83"/>
    </location>
</feature>
<protein>
    <submittedName>
        <fullName evidence="2">Uncharacterized protein</fullName>
    </submittedName>
</protein>
<feature type="region of interest" description="Disordered" evidence="1">
    <location>
        <begin position="272"/>
        <end position="331"/>
    </location>
</feature>
<feature type="compositionally biased region" description="Basic and acidic residues" evidence="1">
    <location>
        <begin position="321"/>
        <end position="331"/>
    </location>
</feature>
<evidence type="ECO:0000256" key="1">
    <source>
        <dbReference type="SAM" id="MobiDB-lite"/>
    </source>
</evidence>
<accession>A0A6A6S4Y6</accession>
<dbReference type="EMBL" id="MU006781">
    <property type="protein sequence ID" value="KAF2642779.1"/>
    <property type="molecule type" value="Genomic_DNA"/>
</dbReference>
<feature type="compositionally biased region" description="Basic residues" evidence="1">
    <location>
        <begin position="288"/>
        <end position="299"/>
    </location>
</feature>
<evidence type="ECO:0000313" key="3">
    <source>
        <dbReference type="Proteomes" id="UP000799753"/>
    </source>
</evidence>
<reference evidence="2" key="1">
    <citation type="journal article" date="2020" name="Stud. Mycol.">
        <title>101 Dothideomycetes genomes: a test case for predicting lifestyles and emergence of pathogens.</title>
        <authorList>
            <person name="Haridas S."/>
            <person name="Albert R."/>
            <person name="Binder M."/>
            <person name="Bloem J."/>
            <person name="Labutti K."/>
            <person name="Salamov A."/>
            <person name="Andreopoulos B."/>
            <person name="Baker S."/>
            <person name="Barry K."/>
            <person name="Bills G."/>
            <person name="Bluhm B."/>
            <person name="Cannon C."/>
            <person name="Castanera R."/>
            <person name="Culley D."/>
            <person name="Daum C."/>
            <person name="Ezra D."/>
            <person name="Gonzalez J."/>
            <person name="Henrissat B."/>
            <person name="Kuo A."/>
            <person name="Liang C."/>
            <person name="Lipzen A."/>
            <person name="Lutzoni F."/>
            <person name="Magnuson J."/>
            <person name="Mondo S."/>
            <person name="Nolan M."/>
            <person name="Ohm R."/>
            <person name="Pangilinan J."/>
            <person name="Park H.-J."/>
            <person name="Ramirez L."/>
            <person name="Alfaro M."/>
            <person name="Sun H."/>
            <person name="Tritt A."/>
            <person name="Yoshinaga Y."/>
            <person name="Zwiers L.-H."/>
            <person name="Turgeon B."/>
            <person name="Goodwin S."/>
            <person name="Spatafora J."/>
            <person name="Crous P."/>
            <person name="Grigoriev I."/>
        </authorList>
    </citation>
    <scope>NUCLEOTIDE SEQUENCE</scope>
    <source>
        <strain evidence="2">CBS 473.64</strain>
    </source>
</reference>
<keyword evidence="3" id="KW-1185">Reference proteome</keyword>
<proteinExistence type="predicted"/>
<feature type="compositionally biased region" description="Polar residues" evidence="1">
    <location>
        <begin position="57"/>
        <end position="66"/>
    </location>
</feature>
<evidence type="ECO:0000313" key="2">
    <source>
        <dbReference type="EMBL" id="KAF2642779.1"/>
    </source>
</evidence>